<dbReference type="RefSeq" id="WP_005026047.1">
    <property type="nucleotide sequence ID" value="NZ_KE150238.1"/>
</dbReference>
<name>E5Y4N3_BILW3</name>
<feature type="signal peptide" evidence="2">
    <location>
        <begin position="1"/>
        <end position="21"/>
    </location>
</feature>
<feature type="domain" description="Ionotropic glutamate receptor C-terminal" evidence="4">
    <location>
        <begin position="24"/>
        <end position="246"/>
    </location>
</feature>
<feature type="chain" id="PRO_5003203278" evidence="2">
    <location>
        <begin position="22"/>
        <end position="247"/>
    </location>
</feature>
<dbReference type="Gene3D" id="3.40.190.10">
    <property type="entry name" value="Periplasmic binding protein-like II"/>
    <property type="match status" value="2"/>
</dbReference>
<dbReference type="EMBL" id="ADCP02000001">
    <property type="protein sequence ID" value="EFV45039.1"/>
    <property type="molecule type" value="Genomic_DNA"/>
</dbReference>
<dbReference type="GO" id="GO:0016020">
    <property type="term" value="C:membrane"/>
    <property type="evidence" value="ECO:0007669"/>
    <property type="project" value="InterPro"/>
</dbReference>
<dbReference type="CDD" id="cd13624">
    <property type="entry name" value="PBP2_Arg_Lys_His"/>
    <property type="match status" value="1"/>
</dbReference>
<evidence type="ECO:0000256" key="1">
    <source>
        <dbReference type="ARBA" id="ARBA00022729"/>
    </source>
</evidence>
<dbReference type="InterPro" id="IPR001638">
    <property type="entry name" value="Solute-binding_3/MltF_N"/>
</dbReference>
<evidence type="ECO:0000259" key="3">
    <source>
        <dbReference type="SMART" id="SM00062"/>
    </source>
</evidence>
<proteinExistence type="predicted"/>
<dbReference type="AlphaFoldDB" id="E5Y4N3"/>
<evidence type="ECO:0000259" key="4">
    <source>
        <dbReference type="SMART" id="SM00079"/>
    </source>
</evidence>
<dbReference type="Pfam" id="PF00497">
    <property type="entry name" value="SBP_bac_3"/>
    <property type="match status" value="1"/>
</dbReference>
<dbReference type="eggNOG" id="COG0834">
    <property type="taxonomic scope" value="Bacteria"/>
</dbReference>
<accession>E5Y4N3</accession>
<evidence type="ECO:0000313" key="6">
    <source>
        <dbReference type="Proteomes" id="UP000006034"/>
    </source>
</evidence>
<comment type="caution">
    <text evidence="5">The sequence shown here is derived from an EMBL/GenBank/DDBJ whole genome shotgun (WGS) entry which is preliminary data.</text>
</comment>
<dbReference type="SUPFAM" id="SSF53850">
    <property type="entry name" value="Periplasmic binding protein-like II"/>
    <property type="match status" value="1"/>
</dbReference>
<dbReference type="STRING" id="563192.HMPREF0179_01145"/>
<dbReference type="GeneID" id="78086284"/>
<organism evidence="5 6">
    <name type="scientific">Bilophila wadsworthia (strain 3_1_6)</name>
    <dbReference type="NCBI Taxonomy" id="563192"/>
    <lineage>
        <taxon>Bacteria</taxon>
        <taxon>Pseudomonadati</taxon>
        <taxon>Thermodesulfobacteriota</taxon>
        <taxon>Desulfovibrionia</taxon>
        <taxon>Desulfovibrionales</taxon>
        <taxon>Desulfovibrionaceae</taxon>
        <taxon>Bilophila</taxon>
    </lineage>
</organism>
<evidence type="ECO:0000313" key="5">
    <source>
        <dbReference type="EMBL" id="EFV45039.1"/>
    </source>
</evidence>
<dbReference type="PANTHER" id="PTHR35936:SF17">
    <property type="entry name" value="ARGININE-BINDING EXTRACELLULAR PROTEIN ARTP"/>
    <property type="match status" value="1"/>
</dbReference>
<reference evidence="5 6" key="2">
    <citation type="submission" date="2013-04" db="EMBL/GenBank/DDBJ databases">
        <title>The Genome Sequence of Bilophila wadsworthia 3_1_6.</title>
        <authorList>
            <consortium name="The Broad Institute Genomics Platform"/>
            <person name="Earl A."/>
            <person name="Ward D."/>
            <person name="Feldgarden M."/>
            <person name="Gevers D."/>
            <person name="Sibley C."/>
            <person name="Strauss J."/>
            <person name="Allen-Vercoe E."/>
            <person name="Walker B."/>
            <person name="Young S."/>
            <person name="Zeng Q."/>
            <person name="Gargeya S."/>
            <person name="Fitzgerald M."/>
            <person name="Haas B."/>
            <person name="Abouelleil A."/>
            <person name="Allen A.W."/>
            <person name="Alvarado L."/>
            <person name="Arachchi H.M."/>
            <person name="Berlin A.M."/>
            <person name="Chapman S.B."/>
            <person name="Gainer-Dewar J."/>
            <person name="Goldberg J."/>
            <person name="Griggs A."/>
            <person name="Gujja S."/>
            <person name="Hansen M."/>
            <person name="Howarth C."/>
            <person name="Imamovic A."/>
            <person name="Ireland A."/>
            <person name="Larimer J."/>
            <person name="McCowan C."/>
            <person name="Murphy C."/>
            <person name="Pearson M."/>
            <person name="Poon T.W."/>
            <person name="Priest M."/>
            <person name="Roberts A."/>
            <person name="Saif S."/>
            <person name="Shea T."/>
            <person name="Sisk P."/>
            <person name="Sykes S."/>
            <person name="Wortman J."/>
            <person name="Nusbaum C."/>
            <person name="Birren B."/>
        </authorList>
    </citation>
    <scope>NUCLEOTIDE SEQUENCE [LARGE SCALE GENOMIC DNA]</scope>
    <source>
        <strain evidence="5 6">3_1_6</strain>
    </source>
</reference>
<dbReference type="OrthoDB" id="368476at2"/>
<dbReference type="HOGENOM" id="CLU_019602_18_2_7"/>
<dbReference type="SMART" id="SM00062">
    <property type="entry name" value="PBPb"/>
    <property type="match status" value="1"/>
</dbReference>
<dbReference type="Proteomes" id="UP000006034">
    <property type="component" value="Unassembled WGS sequence"/>
</dbReference>
<evidence type="ECO:0000256" key="2">
    <source>
        <dbReference type="SAM" id="SignalP"/>
    </source>
</evidence>
<dbReference type="InterPro" id="IPR001320">
    <property type="entry name" value="Iontro_rcpt_C"/>
</dbReference>
<protein>
    <submittedName>
        <fullName evidence="5">Polar amino acid transport system substrate-binding protein</fullName>
    </submittedName>
</protein>
<feature type="domain" description="Solute-binding protein family 3/N-terminal" evidence="3">
    <location>
        <begin position="24"/>
        <end position="247"/>
    </location>
</feature>
<dbReference type="PANTHER" id="PTHR35936">
    <property type="entry name" value="MEMBRANE-BOUND LYTIC MUREIN TRANSGLYCOSYLASE F"/>
    <property type="match status" value="1"/>
</dbReference>
<keyword evidence="1 2" id="KW-0732">Signal</keyword>
<dbReference type="SMART" id="SM00079">
    <property type="entry name" value="PBPe"/>
    <property type="match status" value="1"/>
</dbReference>
<sequence>MFRTLAVSLLSLLLCASVAFAEKPLVVASDPTFPPNEMLNKDKEIVGFSIDYIKAVGKEAGFDVQVKNIAWDGIFAALASNQVDVIAASVSITDKRKKAMLFTDPYYELHQAVVLPLGKEIKDLEELAGKRVGGQIGTTAMVQTIPASKIKMIVKTYDEVGLAFEDLAKGNLDAVMCDDPVAKYYANTKDEYRDKFHIGLVTGEPEFYGFALRKNDKELAQKLNAGIKAVQEKGIEKQILEKWFGTN</sequence>
<reference evidence="5 6" key="1">
    <citation type="submission" date="2010-10" db="EMBL/GenBank/DDBJ databases">
        <authorList>
            <consortium name="The Broad Institute Genome Sequencing Platform"/>
            <person name="Ward D."/>
            <person name="Earl A."/>
            <person name="Feldgarden M."/>
            <person name="Young S.K."/>
            <person name="Gargeya S."/>
            <person name="Zeng Q."/>
            <person name="Alvarado L."/>
            <person name="Berlin A."/>
            <person name="Bochicchio J."/>
            <person name="Chapman S.B."/>
            <person name="Chen Z."/>
            <person name="Freedman E."/>
            <person name="Gellesch M."/>
            <person name="Goldberg J."/>
            <person name="Griggs A."/>
            <person name="Gujja S."/>
            <person name="Heilman E."/>
            <person name="Heiman D."/>
            <person name="Howarth C."/>
            <person name="Mehta T."/>
            <person name="Neiman D."/>
            <person name="Pearson M."/>
            <person name="Roberts A."/>
            <person name="Saif S."/>
            <person name="Shea T."/>
            <person name="Shenoy N."/>
            <person name="Sisk P."/>
            <person name="Stolte C."/>
            <person name="Sykes S."/>
            <person name="White J."/>
            <person name="Yandava C."/>
            <person name="Allen-Vercoe E."/>
            <person name="Sibley C."/>
            <person name="Ambrose C.E."/>
            <person name="Strauss J."/>
            <person name="Daigneault M."/>
            <person name="Haas B."/>
            <person name="Nusbaum C."/>
            <person name="Birren B."/>
        </authorList>
    </citation>
    <scope>NUCLEOTIDE SEQUENCE [LARGE SCALE GENOMIC DNA]</scope>
    <source>
        <strain evidence="5 6">3_1_6</strain>
    </source>
</reference>
<gene>
    <name evidence="5" type="ORF">HMPREF0179_01145</name>
</gene>
<dbReference type="GO" id="GO:0015276">
    <property type="term" value="F:ligand-gated monoatomic ion channel activity"/>
    <property type="evidence" value="ECO:0007669"/>
    <property type="project" value="InterPro"/>
</dbReference>
<keyword evidence="6" id="KW-1185">Reference proteome</keyword>